<dbReference type="AlphaFoldDB" id="A0A4Z2HMF7"/>
<comment type="caution">
    <text evidence="2">The sequence shown here is derived from an EMBL/GenBank/DDBJ whole genome shotgun (WGS) entry which is preliminary data.</text>
</comment>
<gene>
    <name evidence="2" type="ORF">EYF80_023373</name>
</gene>
<evidence type="ECO:0000313" key="2">
    <source>
        <dbReference type="EMBL" id="TNN66465.1"/>
    </source>
</evidence>
<name>A0A4Z2HMF7_9TELE</name>
<keyword evidence="3" id="KW-1185">Reference proteome</keyword>
<feature type="region of interest" description="Disordered" evidence="1">
    <location>
        <begin position="30"/>
        <end position="61"/>
    </location>
</feature>
<dbReference type="OrthoDB" id="10535342at2759"/>
<reference evidence="2 3" key="1">
    <citation type="submission" date="2019-03" db="EMBL/GenBank/DDBJ databases">
        <title>First draft genome of Liparis tanakae, snailfish: a comprehensive survey of snailfish specific genes.</title>
        <authorList>
            <person name="Kim W."/>
            <person name="Song I."/>
            <person name="Jeong J.-H."/>
            <person name="Kim D."/>
            <person name="Kim S."/>
            <person name="Ryu S."/>
            <person name="Song J.Y."/>
            <person name="Lee S.K."/>
        </authorList>
    </citation>
    <scope>NUCLEOTIDE SEQUENCE [LARGE SCALE GENOMIC DNA]</scope>
    <source>
        <tissue evidence="2">Muscle</tissue>
    </source>
</reference>
<protein>
    <submittedName>
        <fullName evidence="2">Uncharacterized protein</fullName>
    </submittedName>
</protein>
<evidence type="ECO:0000256" key="1">
    <source>
        <dbReference type="SAM" id="MobiDB-lite"/>
    </source>
</evidence>
<proteinExistence type="predicted"/>
<organism evidence="2 3">
    <name type="scientific">Liparis tanakae</name>
    <name type="common">Tanaka's snailfish</name>
    <dbReference type="NCBI Taxonomy" id="230148"/>
    <lineage>
        <taxon>Eukaryota</taxon>
        <taxon>Metazoa</taxon>
        <taxon>Chordata</taxon>
        <taxon>Craniata</taxon>
        <taxon>Vertebrata</taxon>
        <taxon>Euteleostomi</taxon>
        <taxon>Actinopterygii</taxon>
        <taxon>Neopterygii</taxon>
        <taxon>Teleostei</taxon>
        <taxon>Neoteleostei</taxon>
        <taxon>Acanthomorphata</taxon>
        <taxon>Eupercaria</taxon>
        <taxon>Perciformes</taxon>
        <taxon>Cottioidei</taxon>
        <taxon>Cottales</taxon>
        <taxon>Liparidae</taxon>
        <taxon>Liparis</taxon>
    </lineage>
</organism>
<feature type="compositionally biased region" description="Basic and acidic residues" evidence="1">
    <location>
        <begin position="34"/>
        <end position="54"/>
    </location>
</feature>
<dbReference type="Proteomes" id="UP000314294">
    <property type="component" value="Unassembled WGS sequence"/>
</dbReference>
<evidence type="ECO:0000313" key="3">
    <source>
        <dbReference type="Proteomes" id="UP000314294"/>
    </source>
</evidence>
<dbReference type="EMBL" id="SRLO01000219">
    <property type="protein sequence ID" value="TNN66465.1"/>
    <property type="molecule type" value="Genomic_DNA"/>
</dbReference>
<sequence>MIGLEEFGRGEQRRKGKLFGLVRQSDLNDPGDVSGRRLHPDGMWRNQLEEEGKGRPRVSTQKHHLTLCVRTEQLRKGAREWWKVEMGGGCSLVGLISEANLI</sequence>
<accession>A0A4Z2HMF7</accession>